<dbReference type="Proteomes" id="UP000324585">
    <property type="component" value="Unassembled WGS sequence"/>
</dbReference>
<protein>
    <submittedName>
        <fullName evidence="1">Uncharacterized protein</fullName>
    </submittedName>
</protein>
<reference evidence="2" key="1">
    <citation type="journal article" date="2019" name="Nat. Commun.">
        <title>Expansion of phycobilisome linker gene families in mesophilic red algae.</title>
        <authorList>
            <person name="Lee J."/>
            <person name="Kim D."/>
            <person name="Bhattacharya D."/>
            <person name="Yoon H.S."/>
        </authorList>
    </citation>
    <scope>NUCLEOTIDE SEQUENCE [LARGE SCALE GENOMIC DNA]</scope>
    <source>
        <strain evidence="2">CCMP 1328</strain>
    </source>
</reference>
<proteinExistence type="predicted"/>
<evidence type="ECO:0000313" key="2">
    <source>
        <dbReference type="Proteomes" id="UP000324585"/>
    </source>
</evidence>
<dbReference type="EMBL" id="VRMN01000005">
    <property type="protein sequence ID" value="KAA8494344.1"/>
    <property type="molecule type" value="Genomic_DNA"/>
</dbReference>
<organism evidence="1 2">
    <name type="scientific">Porphyridium purpureum</name>
    <name type="common">Red alga</name>
    <name type="synonym">Porphyridium cruentum</name>
    <dbReference type="NCBI Taxonomy" id="35688"/>
    <lineage>
        <taxon>Eukaryota</taxon>
        <taxon>Rhodophyta</taxon>
        <taxon>Bangiophyceae</taxon>
        <taxon>Porphyridiales</taxon>
        <taxon>Porphyridiaceae</taxon>
        <taxon>Porphyridium</taxon>
    </lineage>
</organism>
<accession>A0A5J4YUG5</accession>
<keyword evidence="2" id="KW-1185">Reference proteome</keyword>
<dbReference type="AlphaFoldDB" id="A0A5J4YUG5"/>
<comment type="caution">
    <text evidence="1">The sequence shown here is derived from an EMBL/GenBank/DDBJ whole genome shotgun (WGS) entry which is preliminary data.</text>
</comment>
<sequence>MSPPLAGACGGQQSRVRAEFGSSERLMDSGSGAESNARSLALVGVSAGVQDIKGVHVLLGRTVKGVCLWFARFVEPTPGPRGNSIGGLALFEARAEDIAALADMIDELDSSYMLIVHDQHAFGTSKVTDYTTRKIYEAKSAAHWNTSDSAEGDSVQQLLRLLGQRQTTRVPQLQEAVNNEHTAAIPDMSTPVSGTLTAFNECLAQARKRGATRLGFMLSVRSASSPQDIEAYMQDEVYPWHRELFANSQLDIKGVYRLETKPGTTTFLSVVDGSVAVWERVMADSTNVERLKRLEQRAADVCLTPIAHYEEPDTELSVKAGRFVDRIKDHLSSHAK</sequence>
<gene>
    <name evidence="1" type="ORF">FVE85_4319</name>
</gene>
<evidence type="ECO:0000313" key="1">
    <source>
        <dbReference type="EMBL" id="KAA8494344.1"/>
    </source>
</evidence>
<name>A0A5J4YUG5_PORPP</name>